<organism evidence="7">
    <name type="scientific">Cronobacter turicensis</name>
    <dbReference type="NCBI Taxonomy" id="413502"/>
    <lineage>
        <taxon>Bacteria</taxon>
        <taxon>Pseudomonadati</taxon>
        <taxon>Pseudomonadota</taxon>
        <taxon>Gammaproteobacteria</taxon>
        <taxon>Enterobacterales</taxon>
        <taxon>Enterobacteriaceae</taxon>
        <taxon>Cronobacter</taxon>
    </lineage>
</organism>
<protein>
    <recommendedName>
        <fullName evidence="6">Fimbrial-type adhesion domain-containing protein</fullName>
    </recommendedName>
</protein>
<dbReference type="InterPro" id="IPR008966">
    <property type="entry name" value="Adhesion_dom_sf"/>
</dbReference>
<dbReference type="GO" id="GO:0009289">
    <property type="term" value="C:pilus"/>
    <property type="evidence" value="ECO:0007669"/>
    <property type="project" value="UniProtKB-SubCell"/>
</dbReference>
<proteinExistence type="inferred from homology"/>
<dbReference type="AlphaFoldDB" id="A0A2T7BB08"/>
<evidence type="ECO:0000256" key="2">
    <source>
        <dbReference type="ARBA" id="ARBA00006671"/>
    </source>
</evidence>
<feature type="domain" description="Fimbrial-type adhesion" evidence="6">
    <location>
        <begin position="36"/>
        <end position="191"/>
    </location>
</feature>
<reference evidence="7" key="1">
    <citation type="submission" date="2016-12" db="EMBL/GenBank/DDBJ databases">
        <title>Analysis of the Molecular Diversity Among Cronobacter Species Isolated from Filth Flies Using a Pan Genomic DNA Microarray.</title>
        <authorList>
            <person name="Pava-Ripoll M."/>
            <person name="Tall B."/>
            <person name="Farber J."/>
            <person name="Fanning S."/>
            <person name="Lehner A."/>
            <person name="Stephan R."/>
            <person name="Pagotto F."/>
            <person name="Iverson C."/>
            <person name="Ziobro G."/>
            <person name="Miller A."/>
            <person name="Pearson R."/>
            <person name="Yan Q."/>
            <person name="Kim M."/>
            <person name="Jeong S."/>
            <person name="Park J."/>
            <person name="Jun S."/>
            <person name="Choi H."/>
            <person name="Chung T."/>
            <person name="Yoo Y."/>
            <person name="Park E."/>
            <person name="Hwang S."/>
            <person name="Lee B."/>
            <person name="Sathyamoorthy V."/>
            <person name="Carter L."/>
            <person name="Mammel M."/>
            <person name="Jackson S."/>
            <person name="Kothary M."/>
            <person name="Patel I."/>
            <person name="Grim C."/>
            <person name="Gopinath G."/>
            <person name="Gangiredla J."/>
            <person name="Chase H."/>
        </authorList>
    </citation>
    <scope>NUCLEOTIDE SEQUENCE [LARGE SCALE GENOMIC DNA]</scope>
    <source>
        <strain evidence="7">MOD1-Sh41s</strain>
    </source>
</reference>
<comment type="caution">
    <text evidence="7">The sequence shown here is derived from an EMBL/GenBank/DDBJ whole genome shotgun (WGS) entry which is preliminary data.</text>
</comment>
<dbReference type="OrthoDB" id="6627810at2"/>
<evidence type="ECO:0000259" key="6">
    <source>
        <dbReference type="Pfam" id="PF00419"/>
    </source>
</evidence>
<name>A0A2T7BB08_9ENTR</name>
<gene>
    <name evidence="7" type="ORF">BS411_01625</name>
</gene>
<dbReference type="InterPro" id="IPR000259">
    <property type="entry name" value="Adhesion_dom_fimbrial"/>
</dbReference>
<evidence type="ECO:0000313" key="7">
    <source>
        <dbReference type="EMBL" id="PUX27123.1"/>
    </source>
</evidence>
<evidence type="ECO:0000256" key="1">
    <source>
        <dbReference type="ARBA" id="ARBA00004561"/>
    </source>
</evidence>
<evidence type="ECO:0000256" key="4">
    <source>
        <dbReference type="ARBA" id="ARBA00023263"/>
    </source>
</evidence>
<dbReference type="SUPFAM" id="SSF49401">
    <property type="entry name" value="Bacterial adhesins"/>
    <property type="match status" value="1"/>
</dbReference>
<dbReference type="InterPro" id="IPR050263">
    <property type="entry name" value="Bact_Fimbrial_Adh_Pro"/>
</dbReference>
<dbReference type="EMBL" id="MSAG01000001">
    <property type="protein sequence ID" value="PUX27123.1"/>
    <property type="molecule type" value="Genomic_DNA"/>
</dbReference>
<sequence length="194" mass="20044">MKNKKMAGMFVIGGLLVAGAAQAETTPQDVSSTLSISGVVLSSDKGCRVSLSKENLAFNMNAGEVIYQGHNATQPQTVTVSIQDNDINGNFCSKAVEAGQIAVKFVGKADDADGTALANQYATAEDAAKGVGFGFFNENNTPIAINSDSLPVSNIGPVTNTPSVTFGVQPVRLTNTEITAGMIAGSVTVEIERL</sequence>
<evidence type="ECO:0000256" key="5">
    <source>
        <dbReference type="SAM" id="SignalP"/>
    </source>
</evidence>
<dbReference type="Pfam" id="PF00419">
    <property type="entry name" value="Fimbrial"/>
    <property type="match status" value="1"/>
</dbReference>
<dbReference type="PANTHER" id="PTHR33420:SF3">
    <property type="entry name" value="FIMBRIAL SUBUNIT ELFA"/>
    <property type="match status" value="1"/>
</dbReference>
<comment type="subcellular location">
    <subcellularLocation>
        <location evidence="1">Fimbrium</location>
    </subcellularLocation>
</comment>
<evidence type="ECO:0000256" key="3">
    <source>
        <dbReference type="ARBA" id="ARBA00022729"/>
    </source>
</evidence>
<keyword evidence="3 5" id="KW-0732">Signal</keyword>
<keyword evidence="4" id="KW-0281">Fimbrium</keyword>
<dbReference type="Gene3D" id="2.60.40.1090">
    <property type="entry name" value="Fimbrial-type adhesion domain"/>
    <property type="match status" value="1"/>
</dbReference>
<feature type="signal peptide" evidence="5">
    <location>
        <begin position="1"/>
        <end position="23"/>
    </location>
</feature>
<comment type="similarity">
    <text evidence="2">Belongs to the fimbrial protein family.</text>
</comment>
<dbReference type="GO" id="GO:0043709">
    <property type="term" value="P:cell adhesion involved in single-species biofilm formation"/>
    <property type="evidence" value="ECO:0007669"/>
    <property type="project" value="TreeGrafter"/>
</dbReference>
<accession>A0A2T7BB08</accession>
<dbReference type="PANTHER" id="PTHR33420">
    <property type="entry name" value="FIMBRIAL SUBUNIT ELFA-RELATED"/>
    <property type="match status" value="1"/>
</dbReference>
<dbReference type="RefSeq" id="WP_075197263.1">
    <property type="nucleotide sequence ID" value="NZ_CP187984.1"/>
</dbReference>
<dbReference type="InterPro" id="IPR036937">
    <property type="entry name" value="Adhesion_dom_fimbrial_sf"/>
</dbReference>
<feature type="chain" id="PRO_5015457524" description="Fimbrial-type adhesion domain-containing protein" evidence="5">
    <location>
        <begin position="24"/>
        <end position="194"/>
    </location>
</feature>